<dbReference type="InterPro" id="IPR010979">
    <property type="entry name" value="Ribosomal_uS13-like_H2TH"/>
</dbReference>
<dbReference type="Proteomes" id="UP000185744">
    <property type="component" value="Unassembled WGS sequence"/>
</dbReference>
<dbReference type="Gene3D" id="3.10.28.10">
    <property type="entry name" value="Homing endonucleases"/>
    <property type="match status" value="1"/>
</dbReference>
<dbReference type="NCBIfam" id="TIGR01052">
    <property type="entry name" value="top6b"/>
    <property type="match status" value="1"/>
</dbReference>
<evidence type="ECO:0000313" key="11">
    <source>
        <dbReference type="Proteomes" id="UP000185744"/>
    </source>
</evidence>
<name>A0A1Q6DUB0_METT1</name>
<dbReference type="InterPro" id="IPR003594">
    <property type="entry name" value="HATPase_dom"/>
</dbReference>
<evidence type="ECO:0000256" key="4">
    <source>
        <dbReference type="ARBA" id="ARBA00023000"/>
    </source>
</evidence>
<evidence type="ECO:0000313" key="10">
    <source>
        <dbReference type="EMBL" id="OKY77954.1"/>
    </source>
</evidence>
<dbReference type="Gene3D" id="2.60.40.2960">
    <property type="match status" value="1"/>
</dbReference>
<evidence type="ECO:0000259" key="9">
    <source>
        <dbReference type="SMART" id="SM00306"/>
    </source>
</evidence>
<dbReference type="EC" id="5.6.2.2" evidence="8"/>
<accession>A0A1Q6DUB0</accession>
<evidence type="ECO:0000256" key="1">
    <source>
        <dbReference type="ARBA" id="ARBA00022741"/>
    </source>
</evidence>
<feature type="binding site" evidence="8">
    <location>
        <position position="49"/>
    </location>
    <ligand>
        <name>ATP</name>
        <dbReference type="ChEBI" id="CHEBI:30616"/>
    </ligand>
</feature>
<dbReference type="GO" id="GO:0016539">
    <property type="term" value="P:intein-mediated protein splicing"/>
    <property type="evidence" value="ECO:0007669"/>
    <property type="project" value="InterPro"/>
</dbReference>
<dbReference type="GO" id="GO:0006265">
    <property type="term" value="P:DNA topological change"/>
    <property type="evidence" value="ECO:0007669"/>
    <property type="project" value="UniProtKB-UniRule"/>
</dbReference>
<dbReference type="SMART" id="SM00306">
    <property type="entry name" value="HintN"/>
    <property type="match status" value="1"/>
</dbReference>
<comment type="caution">
    <text evidence="10">The sequence shown here is derived from an EMBL/GenBank/DDBJ whole genome shotgun (WGS) entry which is preliminary data.</text>
</comment>
<dbReference type="AlphaFoldDB" id="A0A1Q6DUB0"/>
<dbReference type="FunCoup" id="A0A1Q6DUB0">
    <property type="interactions" value="16"/>
</dbReference>
<organism evidence="10 11">
    <name type="scientific">Methanohalarchaeum thermophilum</name>
    <dbReference type="NCBI Taxonomy" id="1903181"/>
    <lineage>
        <taxon>Archaea</taxon>
        <taxon>Methanobacteriati</taxon>
        <taxon>Methanobacteriota</taxon>
        <taxon>Methanonatronarchaeia</taxon>
        <taxon>Methanonatronarchaeales</taxon>
        <taxon>Methanonatronarchaeaceae</taxon>
        <taxon>Candidatus Methanohalarchaeum</taxon>
    </lineage>
</organism>
<dbReference type="CDD" id="cd00081">
    <property type="entry name" value="Hint"/>
    <property type="match status" value="1"/>
</dbReference>
<dbReference type="CDD" id="cd00823">
    <property type="entry name" value="TopoIIB_Trans"/>
    <property type="match status" value="1"/>
</dbReference>
<evidence type="ECO:0000256" key="3">
    <source>
        <dbReference type="ARBA" id="ARBA00022840"/>
    </source>
</evidence>
<keyword evidence="2" id="KW-0068">Autocatalytic cleavage</keyword>
<dbReference type="InParanoid" id="A0A1Q6DUB0"/>
<dbReference type="EMBL" id="MSDW01000001">
    <property type="protein sequence ID" value="OKY77954.1"/>
    <property type="molecule type" value="Genomic_DNA"/>
</dbReference>
<comment type="subunit">
    <text evidence="8">Homodimer. Heterotetramer of two Top6A and two Top6B chains.</text>
</comment>
<evidence type="ECO:0000256" key="2">
    <source>
        <dbReference type="ARBA" id="ARBA00022813"/>
    </source>
</evidence>
<dbReference type="STRING" id="1903181.BTN85_0432"/>
<dbReference type="Pfam" id="PF02518">
    <property type="entry name" value="HATPase_c"/>
    <property type="match status" value="1"/>
</dbReference>
<comment type="catalytic activity">
    <reaction evidence="8">
        <text>ATP-dependent breakage, passage and rejoining of double-stranded DNA.</text>
        <dbReference type="EC" id="5.6.2.2"/>
    </reaction>
</comment>
<dbReference type="InterPro" id="IPR036844">
    <property type="entry name" value="Hint_dom_sf"/>
</dbReference>
<keyword evidence="1 8" id="KW-0547">Nucleotide-binding</keyword>
<dbReference type="SUPFAM" id="SSF54211">
    <property type="entry name" value="Ribosomal protein S5 domain 2-like"/>
    <property type="match status" value="1"/>
</dbReference>
<feature type="domain" description="Hint" evidence="9">
    <location>
        <begin position="108"/>
        <end position="225"/>
    </location>
</feature>
<dbReference type="InterPro" id="IPR005734">
    <property type="entry name" value="TopoVI_B"/>
</dbReference>
<evidence type="ECO:0000256" key="6">
    <source>
        <dbReference type="ARBA" id="ARBA00023125"/>
    </source>
</evidence>
<dbReference type="Gene3D" id="1.10.8.50">
    <property type="match status" value="1"/>
</dbReference>
<evidence type="ECO:0000256" key="7">
    <source>
        <dbReference type="ARBA" id="ARBA00023235"/>
    </source>
</evidence>
<dbReference type="PROSITE" id="PS50817">
    <property type="entry name" value="INTEIN_N_TER"/>
    <property type="match status" value="1"/>
</dbReference>
<keyword evidence="3 8" id="KW-0067">ATP-binding</keyword>
<feature type="binding site" evidence="8">
    <location>
        <begin position="549"/>
        <end position="556"/>
    </location>
    <ligand>
        <name>ATP</name>
        <dbReference type="ChEBI" id="CHEBI:30616"/>
    </ligand>
</feature>
<dbReference type="Pfam" id="PF09239">
    <property type="entry name" value="Topo-VIb_trans"/>
    <property type="match status" value="1"/>
</dbReference>
<dbReference type="Gene3D" id="3.30.230.10">
    <property type="match status" value="1"/>
</dbReference>
<dbReference type="InterPro" id="IPR020568">
    <property type="entry name" value="Ribosomal_Su5_D2-typ_SF"/>
</dbReference>
<dbReference type="InterPro" id="IPR027434">
    <property type="entry name" value="Homing_endonucl"/>
</dbReference>
<keyword evidence="7 8" id="KW-0413">Isomerase</keyword>
<dbReference type="HAMAP" id="MF_00322">
    <property type="entry name" value="Top6B"/>
    <property type="match status" value="1"/>
</dbReference>
<comment type="similarity">
    <text evidence="8">Belongs to the TOP6B family.</text>
</comment>
<gene>
    <name evidence="8" type="primary">top6B</name>
    <name evidence="10" type="ORF">BTN85_0432</name>
</gene>
<keyword evidence="5 8" id="KW-0799">Topoisomerase</keyword>
<dbReference type="InterPro" id="IPR003587">
    <property type="entry name" value="Hint_dom_N"/>
</dbReference>
<dbReference type="SUPFAM" id="SSF51294">
    <property type="entry name" value="Hedgehog/intein (Hint) domain"/>
    <property type="match status" value="1"/>
</dbReference>
<dbReference type="Gene3D" id="3.30.565.10">
    <property type="entry name" value="Histidine kinase-like ATPase, C-terminal domain"/>
    <property type="match status" value="2"/>
</dbReference>
<dbReference type="GO" id="GO:0003677">
    <property type="term" value="F:DNA binding"/>
    <property type="evidence" value="ECO:0007669"/>
    <property type="project" value="UniProtKB-UniRule"/>
</dbReference>
<dbReference type="Gene3D" id="2.170.16.10">
    <property type="entry name" value="Hedgehog/Intein (Hint) domain"/>
    <property type="match status" value="1"/>
</dbReference>
<dbReference type="InterPro" id="IPR014721">
    <property type="entry name" value="Ribsml_uS5_D2-typ_fold_subgr"/>
</dbReference>
<dbReference type="InterPro" id="IPR036890">
    <property type="entry name" value="HATPase_C_sf"/>
</dbReference>
<dbReference type="NCBIfam" id="TIGR01445">
    <property type="entry name" value="intein_Nterm"/>
    <property type="match status" value="1"/>
</dbReference>
<dbReference type="InterPro" id="IPR015320">
    <property type="entry name" value="TopoVI_B_transducer"/>
</dbReference>
<proteinExistence type="inferred from homology"/>
<keyword evidence="4" id="KW-0651">Protein splicing</keyword>
<sequence>MGEKPVAEELAKNQRKISIAEFFEKNRQILGFDSTTRSLITAVKEGVDNALDATEEAGYLPDIYVELEELKDDEYQITIEDNGPGIVKEEIPRIFGKLLYGSRFHKFVQSLTPQQEILIKKDEEVKFVEIGKLCDKYVGKEPGTEDIDEEIKAPCFNRKTGEIKWRNITHAIKHRRKNEVYKVKTKNGREIKVTGNHSLFTFKNGEIKEVKAEDLDRNDKILAPSKIPSSSGRDKLNILKYFNPDELNQHNLFVSGVSKRLVEKIKEKGTKVVKYEGDSDRQRILYKIKDMEIRKDTIDFVYLPEKILPANLISKLGWEDEVKDKNLLSVSRKKEEFFPVSLKIDEDLVKILGYYTTGKFSSLIKTLDQVKSNKKLSKREIGIKKGKNAVINEYQGKLNLNEDLLLSFCKKITKTRTGNKKVPNFIFSLKDFLQEEYLRSLSLNVEKFRLSTESRRFARDISLLLNMRNKTCNLIEKQTENNSKTYQITLKQDSIDQIGDLTLLEVSKTQKIIENKPNYVYDISVPGSGKDENFMAGNKGLLCAKNSRGQQGVGISAAVLYGQLTTGKPAKVVSSISPEEPAHEYEITIDTEKNEPEIVSEREVDWTRPHGTKIELNLTGMYIRGRKQSIYNYLKDTAIVNSHARITFVDPYGEKTVFERAVSELPEKPNEIKPHPEGIELGTLMKMLDETERQKISSFLKKDFSKVGRKTVQKIGEASELDLDRDPSDIGRKEAKKLLNAFEEVKLISPPTDCLSPIQEENIEKGLKKEYPDADLIEATTRSSDVYSGNPFLVEAGIAYGVDEPEDEKIDILRFANRVPLLYQKGGCLITKVLKSVDWRRYELNQPGGSGIPKDNAVLLVHVASTNIPFTSESKDAIAKVDKIEKEIERAVREVGRSIGKHLKRQKKMSKRKNKRDTLAKILPDLSEKVEEITGRSIERDDLDPVLARITNNLLINTSISENEDHYSAEIEIKNYDKRKKEIDIHTSLDFELLDAEPEPEKILDEDELKVTWSVSLSSGQYKRIRLKINSSGKPDLDLAVSGVPEEILTGAQVIEGGSINE</sequence>
<protein>
    <recommendedName>
        <fullName evidence="8">Type 2 DNA topoisomerase 6 subunit B</fullName>
        <ecNumber evidence="8">5.6.2.2</ecNumber>
    </recommendedName>
    <alternativeName>
        <fullName evidence="8">Type II DNA topoisomerase VI subunit B</fullName>
        <shortName evidence="8">TopoVI-B</shortName>
    </alternativeName>
</protein>
<dbReference type="Pfam" id="PF14890">
    <property type="entry name" value="Intein_splicing"/>
    <property type="match status" value="1"/>
</dbReference>
<keyword evidence="6 8" id="KW-0238">DNA-binding</keyword>
<keyword evidence="11" id="KW-1185">Reference proteome</keyword>
<evidence type="ECO:0000256" key="5">
    <source>
        <dbReference type="ARBA" id="ARBA00023029"/>
    </source>
</evidence>
<dbReference type="GO" id="GO:0005524">
    <property type="term" value="F:ATP binding"/>
    <property type="evidence" value="ECO:0007669"/>
    <property type="project" value="UniProtKB-UniRule"/>
</dbReference>
<dbReference type="InterPro" id="IPR006141">
    <property type="entry name" value="Intein_N"/>
</dbReference>
<dbReference type="PANTHER" id="PTHR48444">
    <property type="entry name" value="DNA TOPOISOMERASE 6 SUBUNIT B"/>
    <property type="match status" value="1"/>
</dbReference>
<comment type="function">
    <text evidence="8">Relaxes both positive and negative superturns and exhibits a strong decatenase activity.</text>
</comment>
<reference evidence="10" key="1">
    <citation type="submission" date="2016-12" db="EMBL/GenBank/DDBJ databases">
        <title>Discovery of methanogenic haloarchaea.</title>
        <authorList>
            <person name="Sorokin D.Y."/>
            <person name="Makarova K.S."/>
            <person name="Abbas B."/>
            <person name="Ferrer M."/>
            <person name="Golyshin P.N."/>
        </authorList>
    </citation>
    <scope>NUCLEOTIDE SEQUENCE [LARGE SCALE GENOMIC DNA]</scope>
    <source>
        <strain evidence="10">HMET1</strain>
    </source>
</reference>
<dbReference type="GO" id="GO:0006260">
    <property type="term" value="P:DNA replication"/>
    <property type="evidence" value="ECO:0007669"/>
    <property type="project" value="UniProtKB-UniRule"/>
</dbReference>
<comment type="caution">
    <text evidence="8">Lacks conserved residue(s) required for the propagation of feature annotation.</text>
</comment>
<dbReference type="SUPFAM" id="SSF55874">
    <property type="entry name" value="ATPase domain of HSP90 chaperone/DNA topoisomerase II/histidine kinase"/>
    <property type="match status" value="2"/>
</dbReference>
<dbReference type="SUPFAM" id="SSF46946">
    <property type="entry name" value="S13-like H2TH domain"/>
    <property type="match status" value="1"/>
</dbReference>
<feature type="binding site" evidence="8">
    <location>
        <position position="875"/>
    </location>
    <ligand>
        <name>ATP</name>
        <dbReference type="ChEBI" id="CHEBI:30616"/>
    </ligand>
</feature>
<dbReference type="InterPro" id="IPR040494">
    <property type="entry name" value="Top6b_C"/>
</dbReference>
<dbReference type="PANTHER" id="PTHR48444:SF1">
    <property type="entry name" value="DNA TOPOISOMERASE 6 SUBUNIT B"/>
    <property type="match status" value="1"/>
</dbReference>
<dbReference type="GO" id="GO:0003918">
    <property type="term" value="F:DNA topoisomerase type II (double strand cut, ATP-hydrolyzing) activity"/>
    <property type="evidence" value="ECO:0007669"/>
    <property type="project" value="UniProtKB-UniRule"/>
</dbReference>
<dbReference type="Gene3D" id="6.10.20.80">
    <property type="match status" value="1"/>
</dbReference>
<evidence type="ECO:0000256" key="8">
    <source>
        <dbReference type="HAMAP-Rule" id="MF_00322"/>
    </source>
</evidence>
<dbReference type="Pfam" id="PF18000">
    <property type="entry name" value="Top6b_C"/>
    <property type="match status" value="1"/>
</dbReference>
<dbReference type="NCBIfam" id="NF003218">
    <property type="entry name" value="PRK04184.1"/>
    <property type="match status" value="1"/>
</dbReference>